<dbReference type="Gene3D" id="3.40.630.30">
    <property type="match status" value="1"/>
</dbReference>
<proteinExistence type="predicted"/>
<dbReference type="Proteomes" id="UP000553059">
    <property type="component" value="Unassembled WGS sequence"/>
</dbReference>
<dbReference type="GO" id="GO:0019152">
    <property type="term" value="F:acetoin dehydrogenase (NAD+) activity"/>
    <property type="evidence" value="ECO:0007669"/>
    <property type="project" value="InterPro"/>
</dbReference>
<dbReference type="Pfam" id="PF00583">
    <property type="entry name" value="Acetyltransf_1"/>
    <property type="match status" value="1"/>
</dbReference>
<comment type="caution">
    <text evidence="2">The sequence shown here is derived from an EMBL/GenBank/DDBJ whole genome shotgun (WGS) entry which is preliminary data.</text>
</comment>
<dbReference type="PIRSF" id="PIRSF021278">
    <property type="entry name" value="AcuA"/>
    <property type="match status" value="1"/>
</dbReference>
<dbReference type="GO" id="GO:0045150">
    <property type="term" value="P:acetoin catabolic process"/>
    <property type="evidence" value="ECO:0007669"/>
    <property type="project" value="InterPro"/>
</dbReference>
<gene>
    <name evidence="2" type="ORF">GX523_19695</name>
</gene>
<evidence type="ECO:0000313" key="2">
    <source>
        <dbReference type="EMBL" id="HHY28929.1"/>
    </source>
</evidence>
<evidence type="ECO:0000259" key="1">
    <source>
        <dbReference type="PROSITE" id="PS51186"/>
    </source>
</evidence>
<reference evidence="2 3" key="1">
    <citation type="journal article" date="2020" name="Biotechnol. Biofuels">
        <title>New insights from the biogas microbiome by comprehensive genome-resolved metagenomics of nearly 1600 species originating from multiple anaerobic digesters.</title>
        <authorList>
            <person name="Campanaro S."/>
            <person name="Treu L."/>
            <person name="Rodriguez-R L.M."/>
            <person name="Kovalovszki A."/>
            <person name="Ziels R.M."/>
            <person name="Maus I."/>
            <person name="Zhu X."/>
            <person name="Kougias P.G."/>
            <person name="Basile A."/>
            <person name="Luo G."/>
            <person name="Schluter A."/>
            <person name="Konstantinidis K.T."/>
            <person name="Angelidaki I."/>
        </authorList>
    </citation>
    <scope>NUCLEOTIDE SEQUENCE [LARGE SCALE GENOMIC DNA]</scope>
    <source>
        <strain evidence="2">AS05jafATM_4</strain>
    </source>
</reference>
<dbReference type="EMBL" id="DUTF01000413">
    <property type="protein sequence ID" value="HHY28929.1"/>
    <property type="molecule type" value="Genomic_DNA"/>
</dbReference>
<evidence type="ECO:0000313" key="3">
    <source>
        <dbReference type="Proteomes" id="UP000553059"/>
    </source>
</evidence>
<dbReference type="SUPFAM" id="SSF55729">
    <property type="entry name" value="Acyl-CoA N-acyltransferases (Nat)"/>
    <property type="match status" value="1"/>
</dbReference>
<dbReference type="GO" id="GO:0016747">
    <property type="term" value="F:acyltransferase activity, transferring groups other than amino-acyl groups"/>
    <property type="evidence" value="ECO:0007669"/>
    <property type="project" value="InterPro"/>
</dbReference>
<dbReference type="CDD" id="cd04301">
    <property type="entry name" value="NAT_SF"/>
    <property type="match status" value="1"/>
</dbReference>
<sequence>MKQTFPTHKGELIVEGPVTAESLSQLTLDDDLRAFRPPKRQKEALIEISQIPNGRIVIARIGTDVVGYVTFHPPDAFERWAEGPPELLELGAIEVSPKVRGLGVGKKLLEVAFLDSTMENHLVIATEYYWHWDLERTGLRVWEYREVMDRLMSSAGLLIRETDDDEICSHPANMLTARYGKNLSQKSIEHFERILFLNSDRG</sequence>
<dbReference type="PROSITE" id="PS51186">
    <property type="entry name" value="GNAT"/>
    <property type="match status" value="1"/>
</dbReference>
<accession>A0A7C6Z772</accession>
<dbReference type="InterPro" id="IPR000182">
    <property type="entry name" value="GNAT_dom"/>
</dbReference>
<feature type="domain" description="N-acetyltransferase" evidence="1">
    <location>
        <begin position="13"/>
        <end position="184"/>
    </location>
</feature>
<name>A0A7C6Z772_9FIRM</name>
<organism evidence="2 3">
    <name type="scientific">Desulfitobacterium dehalogenans</name>
    <dbReference type="NCBI Taxonomy" id="36854"/>
    <lineage>
        <taxon>Bacteria</taxon>
        <taxon>Bacillati</taxon>
        <taxon>Bacillota</taxon>
        <taxon>Clostridia</taxon>
        <taxon>Eubacteriales</taxon>
        <taxon>Desulfitobacteriaceae</taxon>
        <taxon>Desulfitobacterium</taxon>
    </lineage>
</organism>
<protein>
    <submittedName>
        <fullName evidence="2">GNAT family N-acetyltransferase</fullName>
    </submittedName>
</protein>
<dbReference type="AlphaFoldDB" id="A0A7C6Z772"/>
<dbReference type="InterPro" id="IPR024699">
    <property type="entry name" value="AcuA"/>
</dbReference>
<keyword evidence="2" id="KW-0808">Transferase</keyword>
<dbReference type="InterPro" id="IPR016181">
    <property type="entry name" value="Acyl_CoA_acyltransferase"/>
</dbReference>